<dbReference type="GO" id="GO:0017057">
    <property type="term" value="F:6-phosphogluconolactonase activity"/>
    <property type="evidence" value="ECO:0007669"/>
    <property type="project" value="UniProtKB-EC"/>
</dbReference>
<feature type="domain" description="Glucosamine/galactosamine-6-phosphate isomerase" evidence="8">
    <location>
        <begin position="10"/>
        <end position="221"/>
    </location>
</feature>
<comment type="catalytic activity">
    <reaction evidence="1 7">
        <text>6-phospho-D-glucono-1,5-lactone + H2O = 6-phospho-D-gluconate + H(+)</text>
        <dbReference type="Rhea" id="RHEA:12556"/>
        <dbReference type="ChEBI" id="CHEBI:15377"/>
        <dbReference type="ChEBI" id="CHEBI:15378"/>
        <dbReference type="ChEBI" id="CHEBI:57955"/>
        <dbReference type="ChEBI" id="CHEBI:58759"/>
        <dbReference type="EC" id="3.1.1.31"/>
    </reaction>
</comment>
<sequence length="233" mass="25196">MALQVHAHQSANALDATLARWVGARLSDGISQRGHASMVVSGGKTPLGFFEQLRTLDLDWNKVTVTLADERWVATDHADSNELLVRKHLLADKASVARFIPLKFEADTPSVGARLASRALAALDCPFDVVILGMGEDGHTASLFPGSPQIAAGLFDASGDACLATENTSKAPRWRITLTAPRLLRAHNIAVHITGAAKWSLLGDALAGHDVERLPIRFALNQERVPCHVFWCR</sequence>
<dbReference type="InterPro" id="IPR039104">
    <property type="entry name" value="6PGL"/>
</dbReference>
<keyword evidence="7 9" id="KW-0378">Hydrolase</keyword>
<proteinExistence type="inferred from homology"/>
<dbReference type="RefSeq" id="WP_206256160.1">
    <property type="nucleotide sequence ID" value="NZ_CP071060.1"/>
</dbReference>
<dbReference type="InterPro" id="IPR005900">
    <property type="entry name" value="6-phosphogluconolactonase_DevB"/>
</dbReference>
<evidence type="ECO:0000256" key="7">
    <source>
        <dbReference type="RuleBase" id="RU365095"/>
    </source>
</evidence>
<evidence type="ECO:0000256" key="3">
    <source>
        <dbReference type="ARBA" id="ARBA00004961"/>
    </source>
</evidence>
<dbReference type="EMBL" id="CP071060">
    <property type="protein sequence ID" value="QSI78791.1"/>
    <property type="molecule type" value="Genomic_DNA"/>
</dbReference>
<dbReference type="CDD" id="cd01400">
    <property type="entry name" value="6PGL"/>
    <property type="match status" value="1"/>
</dbReference>
<protein>
    <recommendedName>
        <fullName evidence="6 7">6-phosphogluconolactonase</fullName>
        <shortName evidence="7">6PGL</shortName>
        <ecNumber evidence="5 7">3.1.1.31</ecNumber>
    </recommendedName>
</protein>
<comment type="pathway">
    <text evidence="3 7">Carbohydrate degradation; pentose phosphate pathway; D-ribulose 5-phosphate from D-glucose 6-phosphate (oxidative stage): step 2/3.</text>
</comment>
<dbReference type="Gene3D" id="3.40.50.1360">
    <property type="match status" value="1"/>
</dbReference>
<dbReference type="SUPFAM" id="SSF100950">
    <property type="entry name" value="NagB/RpiA/CoA transferase-like"/>
    <property type="match status" value="1"/>
</dbReference>
<dbReference type="Proteomes" id="UP000663570">
    <property type="component" value="Chromosome"/>
</dbReference>
<evidence type="ECO:0000256" key="5">
    <source>
        <dbReference type="ARBA" id="ARBA00013198"/>
    </source>
</evidence>
<dbReference type="NCBIfam" id="TIGR01198">
    <property type="entry name" value="pgl"/>
    <property type="match status" value="1"/>
</dbReference>
<dbReference type="InterPro" id="IPR006148">
    <property type="entry name" value="Glc/Gal-6P_isomerase"/>
</dbReference>
<organism evidence="9 10">
    <name type="scientific">Niveibacterium microcysteis</name>
    <dbReference type="NCBI Taxonomy" id="2811415"/>
    <lineage>
        <taxon>Bacteria</taxon>
        <taxon>Pseudomonadati</taxon>
        <taxon>Pseudomonadota</taxon>
        <taxon>Betaproteobacteria</taxon>
        <taxon>Rhodocyclales</taxon>
        <taxon>Rhodocyclaceae</taxon>
        <taxon>Niveibacterium</taxon>
    </lineage>
</organism>
<dbReference type="EC" id="3.1.1.31" evidence="5 7"/>
<comment type="similarity">
    <text evidence="4 7">Belongs to the glucosamine/galactosamine-6-phosphate isomerase family. 6-phosphogluconolactonase subfamily.</text>
</comment>
<gene>
    <name evidence="7 9" type="primary">pgl</name>
    <name evidence="9" type="ORF">JY500_09370</name>
</gene>
<evidence type="ECO:0000256" key="2">
    <source>
        <dbReference type="ARBA" id="ARBA00002681"/>
    </source>
</evidence>
<keyword evidence="10" id="KW-1185">Reference proteome</keyword>
<dbReference type="PANTHER" id="PTHR11054">
    <property type="entry name" value="6-PHOSPHOGLUCONOLACTONASE"/>
    <property type="match status" value="1"/>
</dbReference>
<evidence type="ECO:0000256" key="6">
    <source>
        <dbReference type="ARBA" id="ARBA00020337"/>
    </source>
</evidence>
<reference evidence="9 10" key="1">
    <citation type="submission" date="2021-02" db="EMBL/GenBank/DDBJ databases">
        <title>Niveibacterium changnyeongensis HC41.</title>
        <authorList>
            <person name="Kang M."/>
        </authorList>
    </citation>
    <scope>NUCLEOTIDE SEQUENCE [LARGE SCALE GENOMIC DNA]</scope>
    <source>
        <strain evidence="9 10">HC41</strain>
    </source>
</reference>
<name>A0ABX7MAT5_9RHOO</name>
<evidence type="ECO:0000256" key="1">
    <source>
        <dbReference type="ARBA" id="ARBA00000832"/>
    </source>
</evidence>
<evidence type="ECO:0000313" key="9">
    <source>
        <dbReference type="EMBL" id="QSI78791.1"/>
    </source>
</evidence>
<dbReference type="PANTHER" id="PTHR11054:SF0">
    <property type="entry name" value="6-PHOSPHOGLUCONOLACTONASE"/>
    <property type="match status" value="1"/>
</dbReference>
<accession>A0ABX7MAT5</accession>
<evidence type="ECO:0000313" key="10">
    <source>
        <dbReference type="Proteomes" id="UP000663570"/>
    </source>
</evidence>
<comment type="function">
    <text evidence="2 7">Hydrolysis of 6-phosphogluconolactone to 6-phosphogluconate.</text>
</comment>
<evidence type="ECO:0000256" key="4">
    <source>
        <dbReference type="ARBA" id="ARBA00010662"/>
    </source>
</evidence>
<evidence type="ECO:0000259" key="8">
    <source>
        <dbReference type="Pfam" id="PF01182"/>
    </source>
</evidence>
<dbReference type="Pfam" id="PF01182">
    <property type="entry name" value="Glucosamine_iso"/>
    <property type="match status" value="1"/>
</dbReference>
<dbReference type="InterPro" id="IPR037171">
    <property type="entry name" value="NagB/RpiA_transferase-like"/>
</dbReference>